<dbReference type="EMBL" id="KZ820173">
    <property type="protein sequence ID" value="PWN48598.1"/>
    <property type="molecule type" value="Genomic_DNA"/>
</dbReference>
<reference evidence="1 2" key="1">
    <citation type="journal article" date="2018" name="Mol. Biol. Evol.">
        <title>Broad Genomic Sampling Reveals a Smut Pathogenic Ancestry of the Fungal Clade Ustilaginomycotina.</title>
        <authorList>
            <person name="Kijpornyongpan T."/>
            <person name="Mondo S.J."/>
            <person name="Barry K."/>
            <person name="Sandor L."/>
            <person name="Lee J."/>
            <person name="Lipzen A."/>
            <person name="Pangilinan J."/>
            <person name="LaButti K."/>
            <person name="Hainaut M."/>
            <person name="Henrissat B."/>
            <person name="Grigoriev I.V."/>
            <person name="Spatafora J.W."/>
            <person name="Aime M.C."/>
        </authorList>
    </citation>
    <scope>NUCLEOTIDE SEQUENCE [LARGE SCALE GENOMIC DNA]</scope>
    <source>
        <strain evidence="1 2">SA 807</strain>
    </source>
</reference>
<gene>
    <name evidence="1" type="ORF">IE53DRAFT_186975</name>
</gene>
<accession>A0ACD0NS14</accession>
<proteinExistence type="predicted"/>
<protein>
    <submittedName>
        <fullName evidence="1">Uncharacterized protein</fullName>
    </submittedName>
</protein>
<sequence>MSQIALEPQETTTKSELNGWKHPVLPPSDVYTPGVSPIKKEFLLPHKFRSQLNDAADRQKDPSSKLGSNAAAGDQPPSTPVEPAQDQQGGGQKRKEGEGEGEQEEASQQQQQQQQQQPVVKLKGAARRRAKREAAAAAEKEGRGQDGKRKKQKGQNKGRTFQRVGDAVQICHSFAVEGRCKFVGGPQRCVLRATRPLFFLLPNLAS</sequence>
<organism evidence="1 2">
    <name type="scientific">Violaceomyces palustris</name>
    <dbReference type="NCBI Taxonomy" id="1673888"/>
    <lineage>
        <taxon>Eukaryota</taxon>
        <taxon>Fungi</taxon>
        <taxon>Dikarya</taxon>
        <taxon>Basidiomycota</taxon>
        <taxon>Ustilaginomycotina</taxon>
        <taxon>Ustilaginomycetes</taxon>
        <taxon>Violaceomycetales</taxon>
        <taxon>Violaceomycetaceae</taxon>
        <taxon>Violaceomyces</taxon>
    </lineage>
</organism>
<evidence type="ECO:0000313" key="2">
    <source>
        <dbReference type="Proteomes" id="UP000245626"/>
    </source>
</evidence>
<keyword evidence="2" id="KW-1185">Reference proteome</keyword>
<name>A0ACD0NS14_9BASI</name>
<dbReference type="Proteomes" id="UP000245626">
    <property type="component" value="Unassembled WGS sequence"/>
</dbReference>
<evidence type="ECO:0000313" key="1">
    <source>
        <dbReference type="EMBL" id="PWN48598.1"/>
    </source>
</evidence>